<proteinExistence type="predicted"/>
<dbReference type="InterPro" id="IPR016181">
    <property type="entry name" value="Acyl_CoA_acyltransferase"/>
</dbReference>
<dbReference type="AlphaFoldDB" id="A0A2R3Z4E3"/>
<reference evidence="3" key="1">
    <citation type="submission" date="2018-03" db="EMBL/GenBank/DDBJ databases">
        <title>Gramella fulva sp. nov., isolated from a dry surface of tidal flat.</title>
        <authorList>
            <person name="Hwang S.H."/>
            <person name="Hwang W.M."/>
            <person name="Kang K."/>
            <person name="Ahn T.-Y."/>
        </authorList>
    </citation>
    <scope>NUCLEOTIDE SEQUENCE [LARGE SCALE GENOMIC DNA]</scope>
    <source>
        <strain evidence="3">SH35</strain>
    </source>
</reference>
<dbReference type="EMBL" id="CP028136">
    <property type="protein sequence ID" value="AVR45147.1"/>
    <property type="molecule type" value="Genomic_DNA"/>
</dbReference>
<dbReference type="SUPFAM" id="SSF55729">
    <property type="entry name" value="Acyl-CoA N-acyltransferases (Nat)"/>
    <property type="match status" value="1"/>
</dbReference>
<evidence type="ECO:0000313" key="3">
    <source>
        <dbReference type="Proteomes" id="UP000241507"/>
    </source>
</evidence>
<evidence type="ECO:0000259" key="1">
    <source>
        <dbReference type="PROSITE" id="PS51186"/>
    </source>
</evidence>
<evidence type="ECO:0000313" key="2">
    <source>
        <dbReference type="EMBL" id="AVR45147.1"/>
    </source>
</evidence>
<dbReference type="Pfam" id="PF13302">
    <property type="entry name" value="Acetyltransf_3"/>
    <property type="match status" value="1"/>
</dbReference>
<feature type="domain" description="N-acetyltransferase" evidence="1">
    <location>
        <begin position="15"/>
        <end position="173"/>
    </location>
</feature>
<dbReference type="OrthoDB" id="9811523at2"/>
<dbReference type="InterPro" id="IPR051531">
    <property type="entry name" value="N-acetyltransferase"/>
</dbReference>
<dbReference type="GO" id="GO:0016747">
    <property type="term" value="F:acyltransferase activity, transferring groups other than amino-acyl groups"/>
    <property type="evidence" value="ECO:0007669"/>
    <property type="project" value="InterPro"/>
</dbReference>
<protein>
    <submittedName>
        <fullName evidence="2">N-acetyltransferase</fullName>
    </submittedName>
</protein>
<dbReference type="Proteomes" id="UP000241507">
    <property type="component" value="Chromosome"/>
</dbReference>
<dbReference type="PROSITE" id="PS51186">
    <property type="entry name" value="GNAT"/>
    <property type="match status" value="1"/>
</dbReference>
<name>A0A2R3Z4E3_9FLAO</name>
<accession>A0A2R3Z4E3</accession>
<organism evidence="2 3">
    <name type="scientific">Christiangramia fulva</name>
    <dbReference type="NCBI Taxonomy" id="2126553"/>
    <lineage>
        <taxon>Bacteria</taxon>
        <taxon>Pseudomonadati</taxon>
        <taxon>Bacteroidota</taxon>
        <taxon>Flavobacteriia</taxon>
        <taxon>Flavobacteriales</taxon>
        <taxon>Flavobacteriaceae</taxon>
        <taxon>Christiangramia</taxon>
    </lineage>
</organism>
<keyword evidence="2" id="KW-0808">Transferase</keyword>
<gene>
    <name evidence="2" type="ORF">C7S20_07605</name>
</gene>
<keyword evidence="3" id="KW-1185">Reference proteome</keyword>
<dbReference type="RefSeq" id="WP_107011925.1">
    <property type="nucleotide sequence ID" value="NZ_CP028136.1"/>
</dbReference>
<dbReference type="PANTHER" id="PTHR43792:SF1">
    <property type="entry name" value="N-ACETYLTRANSFERASE DOMAIN-CONTAINING PROTEIN"/>
    <property type="match status" value="1"/>
</dbReference>
<dbReference type="Gene3D" id="3.40.630.30">
    <property type="match status" value="1"/>
</dbReference>
<dbReference type="PANTHER" id="PTHR43792">
    <property type="entry name" value="GNAT FAMILY, PUTATIVE (AFU_ORTHOLOGUE AFUA_3G00765)-RELATED-RELATED"/>
    <property type="match status" value="1"/>
</dbReference>
<dbReference type="KEGG" id="grs:C7S20_07605"/>
<dbReference type="InterPro" id="IPR000182">
    <property type="entry name" value="GNAT_dom"/>
</dbReference>
<sequence>MEKLNTFPNLETKRLRLRKLEEADYEHIIYLRSDAEVNRFVQRPKAENREDALAFIERISLEFLTGKSIYWVITQKNANEMLGSICLWNFSEDGTTAELGYDLAPTVQGRGFMDEAMKRIVKFGFEEGKFQKIEAFTQKNNLPSIKLLKKNHFELKPLRSDPENALNLIFELSEKTYLSFGLKGK</sequence>